<proteinExistence type="predicted"/>
<keyword evidence="3" id="KW-0862">Zinc</keyword>
<dbReference type="GO" id="GO:0006351">
    <property type="term" value="P:DNA-templated transcription"/>
    <property type="evidence" value="ECO:0007669"/>
    <property type="project" value="InterPro"/>
</dbReference>
<dbReference type="PROSITE" id="PS00466">
    <property type="entry name" value="ZF_TFIIS_1"/>
    <property type="match status" value="1"/>
</dbReference>
<dbReference type="SMART" id="SM00440">
    <property type="entry name" value="ZnF_C2C2"/>
    <property type="match status" value="1"/>
</dbReference>
<sequence length="169" mass="19999">MRKFDNPETVRKNIRNKLQELVGSEKRANNLEKGIYNYSLGEANNRKVVKKWDNPYFTQIYLDKLKSIYLNLMNPVVCLAVKDGTIHVKTFAFMTHQEMQPEKWESLIQAKIKKDKSKYDTQQEAMTDTFKCRKCHSKKCSYYQMQTRSADEPMTTFVTCIECANRWKC</sequence>
<dbReference type="InterPro" id="IPR001222">
    <property type="entry name" value="Znf_TFIIS"/>
</dbReference>
<dbReference type="GO" id="GO:0003676">
    <property type="term" value="F:nucleic acid binding"/>
    <property type="evidence" value="ECO:0007669"/>
    <property type="project" value="InterPro"/>
</dbReference>
<dbReference type="GO" id="GO:0008270">
    <property type="term" value="F:zinc ion binding"/>
    <property type="evidence" value="ECO:0007669"/>
    <property type="project" value="UniProtKB-KW"/>
</dbReference>
<keyword evidence="2" id="KW-0863">Zinc-finger</keyword>
<accession>A0A6C0B1H5</accession>
<dbReference type="Gene3D" id="2.20.25.10">
    <property type="match status" value="1"/>
</dbReference>
<dbReference type="GO" id="GO:0005634">
    <property type="term" value="C:nucleus"/>
    <property type="evidence" value="ECO:0007669"/>
    <property type="project" value="TreeGrafter"/>
</dbReference>
<dbReference type="InterPro" id="IPR035100">
    <property type="entry name" value="TF_IIS-typ"/>
</dbReference>
<dbReference type="Pfam" id="PF01096">
    <property type="entry name" value="Zn_ribbon_TFIIS"/>
    <property type="match status" value="1"/>
</dbReference>
<dbReference type="InterPro" id="IPR003618">
    <property type="entry name" value="TFIIS_cen_dom"/>
</dbReference>
<organism evidence="6">
    <name type="scientific">viral metagenome</name>
    <dbReference type="NCBI Taxonomy" id="1070528"/>
    <lineage>
        <taxon>unclassified sequences</taxon>
        <taxon>metagenomes</taxon>
        <taxon>organismal metagenomes</taxon>
    </lineage>
</organism>
<dbReference type="SUPFAM" id="SSF57783">
    <property type="entry name" value="Zinc beta-ribbon"/>
    <property type="match status" value="1"/>
</dbReference>
<name>A0A6C0B1H5_9ZZZZ</name>
<evidence type="ECO:0000256" key="2">
    <source>
        <dbReference type="ARBA" id="ARBA00022771"/>
    </source>
</evidence>
<dbReference type="PROSITE" id="PS51321">
    <property type="entry name" value="TFIIS_CENTRAL"/>
    <property type="match status" value="1"/>
</dbReference>
<evidence type="ECO:0008006" key="7">
    <source>
        <dbReference type="Google" id="ProtNLM"/>
    </source>
</evidence>
<dbReference type="EMBL" id="MN739043">
    <property type="protein sequence ID" value="QHS85379.1"/>
    <property type="molecule type" value="Genomic_DNA"/>
</dbReference>
<evidence type="ECO:0000259" key="4">
    <source>
        <dbReference type="PROSITE" id="PS51133"/>
    </source>
</evidence>
<evidence type="ECO:0000256" key="1">
    <source>
        <dbReference type="ARBA" id="ARBA00022723"/>
    </source>
</evidence>
<keyword evidence="1" id="KW-0479">Metal-binding</keyword>
<dbReference type="Pfam" id="PF07500">
    <property type="entry name" value="TFIIS_M"/>
    <property type="match status" value="1"/>
</dbReference>
<dbReference type="CDD" id="cd13749">
    <property type="entry name" value="Zn-ribbon_TFIIS"/>
    <property type="match status" value="1"/>
</dbReference>
<feature type="domain" description="TFIIS central" evidence="5">
    <location>
        <begin position="10"/>
        <end position="127"/>
    </location>
</feature>
<dbReference type="AlphaFoldDB" id="A0A6C0B1H5"/>
<reference evidence="6" key="1">
    <citation type="journal article" date="2020" name="Nature">
        <title>Giant virus diversity and host interactions through global metagenomics.</title>
        <authorList>
            <person name="Schulz F."/>
            <person name="Roux S."/>
            <person name="Paez-Espino D."/>
            <person name="Jungbluth S."/>
            <person name="Walsh D.A."/>
            <person name="Denef V.J."/>
            <person name="McMahon K.D."/>
            <person name="Konstantinidis K.T."/>
            <person name="Eloe-Fadrosh E.A."/>
            <person name="Kyrpides N.C."/>
            <person name="Woyke T."/>
        </authorList>
    </citation>
    <scope>NUCLEOTIDE SEQUENCE</scope>
    <source>
        <strain evidence="6">GVMAG-M-3300009182-78</strain>
    </source>
</reference>
<dbReference type="InterPro" id="IPR036575">
    <property type="entry name" value="TFIIS_cen_dom_sf"/>
</dbReference>
<evidence type="ECO:0000313" key="6">
    <source>
        <dbReference type="EMBL" id="QHS85379.1"/>
    </source>
</evidence>
<feature type="domain" description="TFIIS-type" evidence="4">
    <location>
        <begin position="128"/>
        <end position="168"/>
    </location>
</feature>
<dbReference type="PANTHER" id="PTHR11477">
    <property type="entry name" value="TRANSCRIPTION FACTOR S-II ZINC FINGER DOMAIN-CONTAINING PROTEIN"/>
    <property type="match status" value="1"/>
</dbReference>
<dbReference type="PANTHER" id="PTHR11477:SF0">
    <property type="entry name" value="IP08861P-RELATED"/>
    <property type="match status" value="1"/>
</dbReference>
<dbReference type="PROSITE" id="PS51133">
    <property type="entry name" value="ZF_TFIIS_2"/>
    <property type="match status" value="1"/>
</dbReference>
<evidence type="ECO:0000256" key="3">
    <source>
        <dbReference type="ARBA" id="ARBA00022833"/>
    </source>
</evidence>
<dbReference type="PIRSF" id="PIRSF006704">
    <property type="entry name" value="TF_IIS"/>
    <property type="match status" value="1"/>
</dbReference>
<dbReference type="SUPFAM" id="SSF46942">
    <property type="entry name" value="Elongation factor TFIIS domain 2"/>
    <property type="match status" value="1"/>
</dbReference>
<protein>
    <recommendedName>
        <fullName evidence="7">TFIIS-type domain-containing protein</fullName>
    </recommendedName>
</protein>
<dbReference type="Gene3D" id="1.10.472.30">
    <property type="entry name" value="Transcription elongation factor S-II, central domain"/>
    <property type="match status" value="1"/>
</dbReference>
<evidence type="ECO:0000259" key="5">
    <source>
        <dbReference type="PROSITE" id="PS51321"/>
    </source>
</evidence>